<dbReference type="PANTHER" id="PTHR30349:SF77">
    <property type="entry name" value="TYROSINE RECOMBINASE XERC"/>
    <property type="match status" value="1"/>
</dbReference>
<dbReference type="SUPFAM" id="SSF56349">
    <property type="entry name" value="DNA breaking-rejoining enzymes"/>
    <property type="match status" value="1"/>
</dbReference>
<evidence type="ECO:0000256" key="2">
    <source>
        <dbReference type="ARBA" id="ARBA00022490"/>
    </source>
</evidence>
<dbReference type="PATRIC" id="fig|1127483.3.peg.8187"/>
<dbReference type="InterPro" id="IPR013762">
    <property type="entry name" value="Integrase-like_cat_sf"/>
</dbReference>
<organism evidence="12 13">
    <name type="scientific">Cupriavidus basilensis OR16</name>
    <dbReference type="NCBI Taxonomy" id="1127483"/>
    <lineage>
        <taxon>Bacteria</taxon>
        <taxon>Pseudomonadati</taxon>
        <taxon>Pseudomonadota</taxon>
        <taxon>Betaproteobacteria</taxon>
        <taxon>Burkholderiales</taxon>
        <taxon>Burkholderiaceae</taxon>
        <taxon>Cupriavidus</taxon>
    </lineage>
</organism>
<comment type="subcellular location">
    <subcellularLocation>
        <location evidence="1">Cytoplasm</location>
    </subcellularLocation>
</comment>
<dbReference type="GO" id="GO:0015074">
    <property type="term" value="P:DNA integration"/>
    <property type="evidence" value="ECO:0007669"/>
    <property type="project" value="UniProtKB-KW"/>
</dbReference>
<accession>H1SIC2</accession>
<dbReference type="PROSITE" id="PS51900">
    <property type="entry name" value="CB"/>
    <property type="match status" value="1"/>
</dbReference>
<reference evidence="12 13" key="1">
    <citation type="journal article" date="2012" name="J. Bacteriol.">
        <title>De Novo Genome Project of Cupriavidus basilensis OR16.</title>
        <authorList>
            <person name="Cserhati M."/>
            <person name="Kriszt B."/>
            <person name="Szoboszlay S."/>
            <person name="Toth A."/>
            <person name="Szabo I."/>
            <person name="Tancsics A."/>
            <person name="Nagy I."/>
            <person name="Horvath B."/>
            <person name="Nagy I."/>
            <person name="Kukolya J."/>
        </authorList>
    </citation>
    <scope>NUCLEOTIDE SEQUENCE [LARGE SCALE GENOMIC DNA]</scope>
    <source>
        <strain evidence="12 13">OR16</strain>
    </source>
</reference>
<evidence type="ECO:0000256" key="7">
    <source>
        <dbReference type="ARBA" id="ARBA00023172"/>
    </source>
</evidence>
<dbReference type="InterPro" id="IPR011010">
    <property type="entry name" value="DNA_brk_join_enz"/>
</dbReference>
<dbReference type="AlphaFoldDB" id="H1SIC2"/>
<evidence type="ECO:0000256" key="3">
    <source>
        <dbReference type="ARBA" id="ARBA00022618"/>
    </source>
</evidence>
<keyword evidence="8" id="KW-0131">Cell cycle</keyword>
<dbReference type="PANTHER" id="PTHR30349">
    <property type="entry name" value="PHAGE INTEGRASE-RELATED"/>
    <property type="match status" value="1"/>
</dbReference>
<keyword evidence="5" id="KW-0229">DNA integration</keyword>
<proteinExistence type="predicted"/>
<dbReference type="GO" id="GO:0005737">
    <property type="term" value="C:cytoplasm"/>
    <property type="evidence" value="ECO:0007669"/>
    <property type="project" value="UniProtKB-SubCell"/>
</dbReference>
<dbReference type="PROSITE" id="PS51898">
    <property type="entry name" value="TYR_RECOMBINASE"/>
    <property type="match status" value="1"/>
</dbReference>
<keyword evidence="7" id="KW-0233">DNA recombination</keyword>
<dbReference type="OrthoDB" id="8610787at2"/>
<sequence>MESSQLSHTAFTALPATPIERLHLPAALSGAAGSNRARGGTPQISAADDLAAVTAWLARYADTPATLQSYRREAERLLLWAVLQHGKPLSSLTHEDLLWYERFLADPQPASRWVMASRKKLARGAPGWRPFAGPLSPVSTRHTMVILNGLFAWLVDAGYLAGNPLSLARSRRSPSKPRITRYLSHDMWQAVKDAIDAMPGTRDAATERERLHAARCRWLLTVLYLGGLRAAEVASTRMGAFFCRRDSHGLERWWMEVTGKGDKTRLVPATDELMVELARYRSAHGLAPRPLPGEDRPILLPIIGKEKPLSRGALHLVLKEIFALAAERLRARGPDWESRAEVLAGASAHWLRHTAGSHMTDQQVDLRFVRDNFGHASIATTSAYLHAEDDARHQATQERHRIGWKR</sequence>
<feature type="domain" description="Core-binding (CB)" evidence="11">
    <location>
        <begin position="47"/>
        <end position="155"/>
    </location>
</feature>
<feature type="domain" description="Tyr recombinase" evidence="10">
    <location>
        <begin position="178"/>
        <end position="399"/>
    </location>
</feature>
<dbReference type="EMBL" id="AHJE01000194">
    <property type="protein sequence ID" value="EHP37736.1"/>
    <property type="molecule type" value="Genomic_DNA"/>
</dbReference>
<evidence type="ECO:0000256" key="8">
    <source>
        <dbReference type="ARBA" id="ARBA00023306"/>
    </source>
</evidence>
<evidence type="ECO:0000256" key="4">
    <source>
        <dbReference type="ARBA" id="ARBA00022829"/>
    </source>
</evidence>
<dbReference type="InterPro" id="IPR002104">
    <property type="entry name" value="Integrase_catalytic"/>
</dbReference>
<dbReference type="Gene3D" id="1.10.443.10">
    <property type="entry name" value="Intergrase catalytic core"/>
    <property type="match status" value="1"/>
</dbReference>
<keyword evidence="4" id="KW-0159">Chromosome partition</keyword>
<evidence type="ECO:0000259" key="10">
    <source>
        <dbReference type="PROSITE" id="PS51898"/>
    </source>
</evidence>
<evidence type="ECO:0000256" key="9">
    <source>
        <dbReference type="PROSITE-ProRule" id="PRU01248"/>
    </source>
</evidence>
<evidence type="ECO:0000313" key="13">
    <source>
        <dbReference type="Proteomes" id="UP000005808"/>
    </source>
</evidence>
<keyword evidence="3" id="KW-0132">Cell division</keyword>
<evidence type="ECO:0000256" key="5">
    <source>
        <dbReference type="ARBA" id="ARBA00022908"/>
    </source>
</evidence>
<dbReference type="CDD" id="cd00397">
    <property type="entry name" value="DNA_BRE_C"/>
    <property type="match status" value="1"/>
</dbReference>
<dbReference type="InterPro" id="IPR044068">
    <property type="entry name" value="CB"/>
</dbReference>
<keyword evidence="6 9" id="KW-0238">DNA-binding</keyword>
<dbReference type="InterPro" id="IPR010998">
    <property type="entry name" value="Integrase_recombinase_N"/>
</dbReference>
<dbReference type="RefSeq" id="WP_006164514.1">
    <property type="nucleotide sequence ID" value="NZ_AHJE01000194.1"/>
</dbReference>
<dbReference type="Gene3D" id="1.10.150.130">
    <property type="match status" value="1"/>
</dbReference>
<dbReference type="GO" id="GO:0003677">
    <property type="term" value="F:DNA binding"/>
    <property type="evidence" value="ECO:0007669"/>
    <property type="project" value="UniProtKB-UniRule"/>
</dbReference>
<dbReference type="GO" id="GO:0051301">
    <property type="term" value="P:cell division"/>
    <property type="evidence" value="ECO:0007669"/>
    <property type="project" value="UniProtKB-KW"/>
</dbReference>
<evidence type="ECO:0000256" key="6">
    <source>
        <dbReference type="ARBA" id="ARBA00023125"/>
    </source>
</evidence>
<name>H1SIC2_9BURK</name>
<comment type="caution">
    <text evidence="12">The sequence shown here is derived from an EMBL/GenBank/DDBJ whole genome shotgun (WGS) entry which is preliminary data.</text>
</comment>
<protein>
    <submittedName>
        <fullName evidence="12">Integrase/recombinase</fullName>
    </submittedName>
</protein>
<dbReference type="GO" id="GO:0006310">
    <property type="term" value="P:DNA recombination"/>
    <property type="evidence" value="ECO:0007669"/>
    <property type="project" value="UniProtKB-KW"/>
</dbReference>
<dbReference type="Proteomes" id="UP000005808">
    <property type="component" value="Unassembled WGS sequence"/>
</dbReference>
<dbReference type="GO" id="GO:0007059">
    <property type="term" value="P:chromosome segregation"/>
    <property type="evidence" value="ECO:0007669"/>
    <property type="project" value="UniProtKB-KW"/>
</dbReference>
<keyword evidence="2" id="KW-0963">Cytoplasm</keyword>
<evidence type="ECO:0000313" key="12">
    <source>
        <dbReference type="EMBL" id="EHP37736.1"/>
    </source>
</evidence>
<gene>
    <name evidence="12" type="ORF">OR16_41214</name>
</gene>
<evidence type="ECO:0000256" key="1">
    <source>
        <dbReference type="ARBA" id="ARBA00004496"/>
    </source>
</evidence>
<dbReference type="Pfam" id="PF00589">
    <property type="entry name" value="Phage_integrase"/>
    <property type="match status" value="1"/>
</dbReference>
<dbReference type="InterPro" id="IPR050090">
    <property type="entry name" value="Tyrosine_recombinase_XerCD"/>
</dbReference>
<evidence type="ECO:0000259" key="11">
    <source>
        <dbReference type="PROSITE" id="PS51900"/>
    </source>
</evidence>